<accession>A0A7R8WAT9</accession>
<evidence type="ECO:0000313" key="2">
    <source>
        <dbReference type="EMBL" id="CAD7228169.1"/>
    </source>
</evidence>
<name>A0A7R8WAT9_9CRUS</name>
<proteinExistence type="predicted"/>
<feature type="compositionally biased region" description="Basic and acidic residues" evidence="1">
    <location>
        <begin position="112"/>
        <end position="125"/>
    </location>
</feature>
<feature type="compositionally biased region" description="Polar residues" evidence="1">
    <location>
        <begin position="1"/>
        <end position="11"/>
    </location>
</feature>
<protein>
    <submittedName>
        <fullName evidence="2">Uncharacterized protein</fullName>
    </submittedName>
</protein>
<dbReference type="AlphaFoldDB" id="A0A7R8WAT9"/>
<feature type="compositionally biased region" description="Basic and acidic residues" evidence="1">
    <location>
        <begin position="92"/>
        <end position="103"/>
    </location>
</feature>
<dbReference type="EMBL" id="OB661414">
    <property type="protein sequence ID" value="CAD7228169.1"/>
    <property type="molecule type" value="Genomic_DNA"/>
</dbReference>
<reference evidence="2" key="1">
    <citation type="submission" date="2020-11" db="EMBL/GenBank/DDBJ databases">
        <authorList>
            <person name="Tran Van P."/>
        </authorList>
    </citation>
    <scope>NUCLEOTIDE SEQUENCE</scope>
</reference>
<evidence type="ECO:0000256" key="1">
    <source>
        <dbReference type="SAM" id="MobiDB-lite"/>
    </source>
</evidence>
<sequence length="144" mass="15416">MRGFNTRTSGHSGYKKKCRRSKAIRRDPASLTLAPGNLFKQRDEAHPLSSVSLQVLPLVLGLSLACTTVSSIPVGIDSQPKPSSSETADEILFPKDDLPKIPDAEETSSENPEGKSGDVEGKSEGEDNEVTSSKEDDLSGAEFL</sequence>
<feature type="region of interest" description="Disordered" evidence="1">
    <location>
        <begin position="1"/>
        <end position="29"/>
    </location>
</feature>
<gene>
    <name evidence="2" type="ORF">CTOB1V02_LOCUS6058</name>
</gene>
<feature type="region of interest" description="Disordered" evidence="1">
    <location>
        <begin position="72"/>
        <end position="144"/>
    </location>
</feature>
<organism evidence="2">
    <name type="scientific">Cyprideis torosa</name>
    <dbReference type="NCBI Taxonomy" id="163714"/>
    <lineage>
        <taxon>Eukaryota</taxon>
        <taxon>Metazoa</taxon>
        <taxon>Ecdysozoa</taxon>
        <taxon>Arthropoda</taxon>
        <taxon>Crustacea</taxon>
        <taxon>Oligostraca</taxon>
        <taxon>Ostracoda</taxon>
        <taxon>Podocopa</taxon>
        <taxon>Podocopida</taxon>
        <taxon>Cytherocopina</taxon>
        <taxon>Cytheroidea</taxon>
        <taxon>Cytherideidae</taxon>
        <taxon>Cyprideis</taxon>
    </lineage>
</organism>
<feature type="compositionally biased region" description="Basic residues" evidence="1">
    <location>
        <begin position="13"/>
        <end position="23"/>
    </location>
</feature>